<evidence type="ECO:0008006" key="4">
    <source>
        <dbReference type="Google" id="ProtNLM"/>
    </source>
</evidence>
<reference evidence="2 3" key="1">
    <citation type="journal article" date="2015" name="Genome Biol. Evol.">
        <title>Comparative Genomics of a Bacterivorous Green Alga Reveals Evolutionary Causalities and Consequences of Phago-Mixotrophic Mode of Nutrition.</title>
        <authorList>
            <person name="Burns J.A."/>
            <person name="Paasch A."/>
            <person name="Narechania A."/>
            <person name="Kim E."/>
        </authorList>
    </citation>
    <scope>NUCLEOTIDE SEQUENCE [LARGE SCALE GENOMIC DNA]</scope>
    <source>
        <strain evidence="2 3">PLY_AMNH</strain>
    </source>
</reference>
<dbReference type="Proteomes" id="UP001190700">
    <property type="component" value="Unassembled WGS sequence"/>
</dbReference>
<gene>
    <name evidence="2" type="ORF">CYMTET_48934</name>
</gene>
<dbReference type="PANTHER" id="PTHR36459:SF1">
    <property type="entry name" value="FATTY ACID DESATURASE DOMAIN-CONTAINING PROTEIN-RELATED"/>
    <property type="match status" value="1"/>
</dbReference>
<accession>A0AAE0BT59</accession>
<evidence type="ECO:0000256" key="1">
    <source>
        <dbReference type="SAM" id="Phobius"/>
    </source>
</evidence>
<protein>
    <recommendedName>
        <fullName evidence="4">Fatty acid desaturase domain-containing protein</fullName>
    </recommendedName>
</protein>
<evidence type="ECO:0000313" key="3">
    <source>
        <dbReference type="Proteomes" id="UP001190700"/>
    </source>
</evidence>
<dbReference type="AlphaFoldDB" id="A0AAE0BT59"/>
<sequence length="465" mass="52557">MGGVEVDPSQPASTYYMKPWHNPAINSVYFVIGAFSIACMATQKLMDTFVVATAKPLFMGLEILLMPFKSSYLKAEKALAAELMKDGDDLPQIRFLLSHVFIIIPTFVSLCIMKWEANIATAALLWVYTLAQGPTALFSVAGLGHIAGHAYWAGGLFKKQYSFLNNWPQWGSLPMHGRFPENDRLCHVLCHHKYCNNLDDVECHLWYNRSSAFDFFFKYNPRLLVLRQWHVGYTMKFANERRWKHAFGVLKGQAFMFALGAALATLNPLAFLFVFVIPTFATNLIYNSGEWAMHGFSNPNSTVDSQNHIVKNCTILVDETPQREAFHAVHHAFNTSMSTPRKVDEQKRMHQVYETADIPFAFAKTEWKDCFTRLLGGKFEEMEACFVLPEGVNMKKEDKIALLKQSVEPIDLSKKTCGELTSTGLLVNKRSPAIDGLVLYTLYMLLLPLALSVPFLFSPSSESKL</sequence>
<name>A0AAE0BT59_9CHLO</name>
<dbReference type="EMBL" id="LGRX02033428">
    <property type="protein sequence ID" value="KAK3241287.1"/>
    <property type="molecule type" value="Genomic_DNA"/>
</dbReference>
<evidence type="ECO:0000313" key="2">
    <source>
        <dbReference type="EMBL" id="KAK3241287.1"/>
    </source>
</evidence>
<keyword evidence="1" id="KW-0812">Transmembrane</keyword>
<keyword evidence="3" id="KW-1185">Reference proteome</keyword>
<feature type="transmembrane region" description="Helical" evidence="1">
    <location>
        <begin position="20"/>
        <end position="41"/>
    </location>
</feature>
<dbReference type="PANTHER" id="PTHR36459">
    <property type="entry name" value="ORF"/>
    <property type="match status" value="1"/>
</dbReference>
<feature type="transmembrane region" description="Helical" evidence="1">
    <location>
        <begin position="48"/>
        <end position="68"/>
    </location>
</feature>
<feature type="transmembrane region" description="Helical" evidence="1">
    <location>
        <begin position="437"/>
        <end position="457"/>
    </location>
</feature>
<keyword evidence="1" id="KW-1133">Transmembrane helix</keyword>
<feature type="transmembrane region" description="Helical" evidence="1">
    <location>
        <begin position="93"/>
        <end position="113"/>
    </location>
</feature>
<keyword evidence="1" id="KW-0472">Membrane</keyword>
<proteinExistence type="predicted"/>
<organism evidence="2 3">
    <name type="scientific">Cymbomonas tetramitiformis</name>
    <dbReference type="NCBI Taxonomy" id="36881"/>
    <lineage>
        <taxon>Eukaryota</taxon>
        <taxon>Viridiplantae</taxon>
        <taxon>Chlorophyta</taxon>
        <taxon>Pyramimonadophyceae</taxon>
        <taxon>Pyramimonadales</taxon>
        <taxon>Pyramimonadaceae</taxon>
        <taxon>Cymbomonas</taxon>
    </lineage>
</organism>
<comment type="caution">
    <text evidence="2">The sequence shown here is derived from an EMBL/GenBank/DDBJ whole genome shotgun (WGS) entry which is preliminary data.</text>
</comment>